<feature type="compositionally biased region" description="Acidic residues" evidence="1">
    <location>
        <begin position="109"/>
        <end position="124"/>
    </location>
</feature>
<comment type="caution">
    <text evidence="2">The sequence shown here is derived from an EMBL/GenBank/DDBJ whole genome shotgun (WGS) entry which is preliminary data.</text>
</comment>
<proteinExistence type="predicted"/>
<dbReference type="EMBL" id="DVOS01000070">
    <property type="protein sequence ID" value="HIV23978.1"/>
    <property type="molecule type" value="Genomic_DNA"/>
</dbReference>
<reference evidence="2" key="1">
    <citation type="submission" date="2020-10" db="EMBL/GenBank/DDBJ databases">
        <authorList>
            <person name="Gilroy R."/>
        </authorList>
    </citation>
    <scope>NUCLEOTIDE SEQUENCE</scope>
    <source>
        <strain evidence="2">ChiBcec6-7307</strain>
    </source>
</reference>
<evidence type="ECO:0000313" key="3">
    <source>
        <dbReference type="Proteomes" id="UP000886889"/>
    </source>
</evidence>
<dbReference type="Proteomes" id="UP000886889">
    <property type="component" value="Unassembled WGS sequence"/>
</dbReference>
<sequence length="124" mass="14178">MLTAIDQIANRNHLQIIKATVPYLPEREQKMISCLVKVLELRNVVRFFSHPPFRLCSCEGESDPPGLSELLNDIRSCCDEKERQFIDQFSGMMNTLELYAMMAGMEMSGDGEEEERESEETGDL</sequence>
<evidence type="ECO:0000256" key="1">
    <source>
        <dbReference type="SAM" id="MobiDB-lite"/>
    </source>
</evidence>
<accession>A0A9D1P1N8</accession>
<reference evidence="2" key="2">
    <citation type="journal article" date="2021" name="PeerJ">
        <title>Extensive microbial diversity within the chicken gut microbiome revealed by metagenomics and culture.</title>
        <authorList>
            <person name="Gilroy R."/>
            <person name="Ravi A."/>
            <person name="Getino M."/>
            <person name="Pursley I."/>
            <person name="Horton D.L."/>
            <person name="Alikhan N.F."/>
            <person name="Baker D."/>
            <person name="Gharbi K."/>
            <person name="Hall N."/>
            <person name="Watson M."/>
            <person name="Adriaenssens E.M."/>
            <person name="Foster-Nyarko E."/>
            <person name="Jarju S."/>
            <person name="Secka A."/>
            <person name="Antonio M."/>
            <person name="Oren A."/>
            <person name="Chaudhuri R.R."/>
            <person name="La Ragione R."/>
            <person name="Hildebrand F."/>
            <person name="Pallen M.J."/>
        </authorList>
    </citation>
    <scope>NUCLEOTIDE SEQUENCE</scope>
    <source>
        <strain evidence="2">ChiBcec6-7307</strain>
    </source>
</reference>
<evidence type="ECO:0000313" key="2">
    <source>
        <dbReference type="EMBL" id="HIV23978.1"/>
    </source>
</evidence>
<protein>
    <submittedName>
        <fullName evidence="2">Uncharacterized protein</fullName>
    </submittedName>
</protein>
<gene>
    <name evidence="2" type="ORF">IAC80_08600</name>
</gene>
<dbReference type="AlphaFoldDB" id="A0A9D1P1N8"/>
<organism evidence="2 3">
    <name type="scientific">Candidatus Merdiplasma excrementigallinarum</name>
    <dbReference type="NCBI Taxonomy" id="2840864"/>
    <lineage>
        <taxon>Bacteria</taxon>
        <taxon>Bacillati</taxon>
        <taxon>Bacillota</taxon>
        <taxon>Clostridia</taxon>
        <taxon>Lachnospirales</taxon>
        <taxon>Lachnospiraceae</taxon>
        <taxon>Lachnospiraceae incertae sedis</taxon>
        <taxon>Candidatus Merdiplasma</taxon>
    </lineage>
</organism>
<feature type="region of interest" description="Disordered" evidence="1">
    <location>
        <begin position="105"/>
        <end position="124"/>
    </location>
</feature>
<name>A0A9D1P1N8_9FIRM</name>